<sequence length="48" mass="5494">MILEWDIAGLREGFAAHPTVARKIMSIQERLFLGKDIQEIRAKEIEGL</sequence>
<evidence type="ECO:0000313" key="1">
    <source>
        <dbReference type="EMBL" id="ABK96754.1"/>
    </source>
</evidence>
<dbReference type="EMBL" id="EF148801">
    <property type="protein sequence ID" value="ABK96754.1"/>
    <property type="molecule type" value="mRNA"/>
</dbReference>
<name>A9PK51_9ROSI</name>
<reference evidence="1" key="1">
    <citation type="journal article" date="2008" name="BMC Genomics">
        <title>Analysis of 4,664 high-quality sequence-finished poplar full-length cDNA clones and their utility for the discovery of genes responding to insect feeding.</title>
        <authorList>
            <person name="Ralph S.G."/>
            <person name="Chun H.J."/>
            <person name="Cooper D."/>
            <person name="Kirkpatrick R."/>
            <person name="Kolosova N."/>
            <person name="Gunter L."/>
            <person name="Tuskan G.A."/>
            <person name="Douglas C.J."/>
            <person name="Holt R.A."/>
            <person name="Jones S.J."/>
            <person name="Marra M.A."/>
            <person name="Bohlmann J."/>
        </authorList>
    </citation>
    <scope>NUCLEOTIDE SEQUENCE</scope>
    <source>
        <tissue evidence="1">Sapling trees one metre in height and grown under greenhouse conditions were exposed to continuous feeding by Malacosoma disstria Hubner</tissue>
    </source>
</reference>
<accession>A9PK51</accession>
<dbReference type="AlphaFoldDB" id="A9PK51"/>
<organism evidence="1">
    <name type="scientific">Populus trichocarpa x Populus deltoides</name>
    <dbReference type="NCBI Taxonomy" id="3695"/>
    <lineage>
        <taxon>Eukaryota</taxon>
        <taxon>Viridiplantae</taxon>
        <taxon>Streptophyta</taxon>
        <taxon>Embryophyta</taxon>
        <taxon>Tracheophyta</taxon>
        <taxon>Spermatophyta</taxon>
        <taxon>Magnoliopsida</taxon>
        <taxon>eudicotyledons</taxon>
        <taxon>Gunneridae</taxon>
        <taxon>Pentapetalae</taxon>
        <taxon>rosids</taxon>
        <taxon>fabids</taxon>
        <taxon>Malpighiales</taxon>
        <taxon>Salicaceae</taxon>
        <taxon>Saliceae</taxon>
        <taxon>Populus</taxon>
    </lineage>
</organism>
<proteinExistence type="evidence at transcript level"/>
<protein>
    <submittedName>
        <fullName evidence="1">Uncharacterized protein</fullName>
    </submittedName>
</protein>